<evidence type="ECO:0000313" key="1">
    <source>
        <dbReference type="EMBL" id="KAK7071392.1"/>
    </source>
</evidence>
<reference evidence="1 2" key="1">
    <citation type="submission" date="2023-11" db="EMBL/GenBank/DDBJ databases">
        <title>Halocaridina rubra genome assembly.</title>
        <authorList>
            <person name="Smith C."/>
        </authorList>
    </citation>
    <scope>NUCLEOTIDE SEQUENCE [LARGE SCALE GENOMIC DNA]</scope>
    <source>
        <strain evidence="1">EP-1</strain>
        <tissue evidence="1">Whole</tissue>
    </source>
</reference>
<dbReference type="AlphaFoldDB" id="A0AAN9A6A2"/>
<keyword evidence="2" id="KW-1185">Reference proteome</keyword>
<gene>
    <name evidence="1" type="ORF">SK128_018833</name>
</gene>
<dbReference type="Proteomes" id="UP001381693">
    <property type="component" value="Unassembled WGS sequence"/>
</dbReference>
<evidence type="ECO:0000313" key="2">
    <source>
        <dbReference type="Proteomes" id="UP001381693"/>
    </source>
</evidence>
<organism evidence="1 2">
    <name type="scientific">Halocaridina rubra</name>
    <name type="common">Hawaiian red shrimp</name>
    <dbReference type="NCBI Taxonomy" id="373956"/>
    <lineage>
        <taxon>Eukaryota</taxon>
        <taxon>Metazoa</taxon>
        <taxon>Ecdysozoa</taxon>
        <taxon>Arthropoda</taxon>
        <taxon>Crustacea</taxon>
        <taxon>Multicrustacea</taxon>
        <taxon>Malacostraca</taxon>
        <taxon>Eumalacostraca</taxon>
        <taxon>Eucarida</taxon>
        <taxon>Decapoda</taxon>
        <taxon>Pleocyemata</taxon>
        <taxon>Caridea</taxon>
        <taxon>Atyoidea</taxon>
        <taxon>Atyidae</taxon>
        <taxon>Halocaridina</taxon>
    </lineage>
</organism>
<name>A0AAN9A6A2_HALRR</name>
<dbReference type="EMBL" id="JAXCGZ010014759">
    <property type="protein sequence ID" value="KAK7071392.1"/>
    <property type="molecule type" value="Genomic_DNA"/>
</dbReference>
<sequence length="102" mass="11112">WETSSFIDTGEDDDLTLMGSRLPSASTLNSDESNLSAGVSFGSMNSTNNLINNTTDTNITSITAQLGSSVFLPCKTHHSMERQVHKFNSVFTDQSYELQISS</sequence>
<comment type="caution">
    <text evidence="1">The sequence shown here is derived from an EMBL/GenBank/DDBJ whole genome shotgun (WGS) entry which is preliminary data.</text>
</comment>
<proteinExistence type="predicted"/>
<accession>A0AAN9A6A2</accession>
<protein>
    <submittedName>
        <fullName evidence="1">Uncharacterized protein</fullName>
    </submittedName>
</protein>
<feature type="non-terminal residue" evidence="1">
    <location>
        <position position="1"/>
    </location>
</feature>